<dbReference type="InterPro" id="IPR052708">
    <property type="entry name" value="PxpC"/>
</dbReference>
<keyword evidence="1" id="KW-0547">Nucleotide-binding</keyword>
<evidence type="ECO:0000256" key="3">
    <source>
        <dbReference type="ARBA" id="ARBA00022840"/>
    </source>
</evidence>
<dbReference type="PANTHER" id="PTHR43309">
    <property type="entry name" value="5-OXOPROLINASE SUBUNIT C"/>
    <property type="match status" value="1"/>
</dbReference>
<keyword evidence="2" id="KW-0378">Hydrolase</keyword>
<dbReference type="EMBL" id="BAABAB010000052">
    <property type="protein sequence ID" value="GAA3641828.1"/>
    <property type="molecule type" value="Genomic_DNA"/>
</dbReference>
<reference evidence="6" key="1">
    <citation type="journal article" date="2019" name="Int. J. Syst. Evol. Microbiol.">
        <title>The Global Catalogue of Microorganisms (GCM) 10K type strain sequencing project: providing services to taxonomists for standard genome sequencing and annotation.</title>
        <authorList>
            <consortium name="The Broad Institute Genomics Platform"/>
            <consortium name="The Broad Institute Genome Sequencing Center for Infectious Disease"/>
            <person name="Wu L."/>
            <person name="Ma J."/>
        </authorList>
    </citation>
    <scope>NUCLEOTIDE SEQUENCE [LARGE SCALE GENOMIC DNA]</scope>
    <source>
        <strain evidence="6">JCM 16929</strain>
    </source>
</reference>
<dbReference type="InterPro" id="IPR003778">
    <property type="entry name" value="CT_A_B"/>
</dbReference>
<dbReference type="RefSeq" id="WP_344809903.1">
    <property type="nucleotide sequence ID" value="NZ_BAABAB010000052.1"/>
</dbReference>
<evidence type="ECO:0000259" key="4">
    <source>
        <dbReference type="SMART" id="SM00797"/>
    </source>
</evidence>
<feature type="domain" description="Carboxyltransferase" evidence="4">
    <location>
        <begin position="27"/>
        <end position="293"/>
    </location>
</feature>
<sequence>MTRRRLDVLETGPLALVEDTGRPGLADLGVSRSGAADRRSFALGARLLAQDETYAAIEVTFGGLSVRAGGDLLVALTGAPAPATVHAKGGSERGIGFDAPFRLRHKETLTLGSPTSGLRSYLSVRGGIDVPAELGSRSTDVLSGLGPARLEAGDVLPIGPAPAAFPSVDQAPVEPIAGTPLRLHVIPGPRDDWLADLAELTRTRWTVCSDSDRVGVRLTGGQVRYRSDKQGADLPSEGVVRGAIQIPSGGEPVLFLADHPVTGGYPVVGVIAAADVDRLAQAAPGQEILLTVR</sequence>
<name>A0ABP7AWS4_9ACTN</name>
<organism evidence="5 6">
    <name type="scientific">Microlunatus ginsengisoli</name>
    <dbReference type="NCBI Taxonomy" id="363863"/>
    <lineage>
        <taxon>Bacteria</taxon>
        <taxon>Bacillati</taxon>
        <taxon>Actinomycetota</taxon>
        <taxon>Actinomycetes</taxon>
        <taxon>Propionibacteriales</taxon>
        <taxon>Propionibacteriaceae</taxon>
        <taxon>Microlunatus</taxon>
    </lineage>
</organism>
<dbReference type="Gene3D" id="2.40.100.10">
    <property type="entry name" value="Cyclophilin-like"/>
    <property type="match status" value="1"/>
</dbReference>
<accession>A0ABP7AWS4</accession>
<dbReference type="InterPro" id="IPR029000">
    <property type="entry name" value="Cyclophilin-like_dom_sf"/>
</dbReference>
<dbReference type="SUPFAM" id="SSF50891">
    <property type="entry name" value="Cyclophilin-like"/>
    <property type="match status" value="1"/>
</dbReference>
<protein>
    <submittedName>
        <fullName evidence="5">5-oxoprolinase/urea amidolyase family protein</fullName>
    </submittedName>
</protein>
<gene>
    <name evidence="5" type="ORF">GCM10022236_50600</name>
</gene>
<dbReference type="SMART" id="SM00797">
    <property type="entry name" value="AHS2"/>
    <property type="match status" value="1"/>
</dbReference>
<dbReference type="NCBIfam" id="TIGR00724">
    <property type="entry name" value="urea_amlyse_rel"/>
    <property type="match status" value="1"/>
</dbReference>
<comment type="caution">
    <text evidence="5">The sequence shown here is derived from an EMBL/GenBank/DDBJ whole genome shotgun (WGS) entry which is preliminary data.</text>
</comment>
<evidence type="ECO:0000256" key="2">
    <source>
        <dbReference type="ARBA" id="ARBA00022801"/>
    </source>
</evidence>
<dbReference type="Proteomes" id="UP001501490">
    <property type="component" value="Unassembled WGS sequence"/>
</dbReference>
<keyword evidence="6" id="KW-1185">Reference proteome</keyword>
<keyword evidence="3" id="KW-0067">ATP-binding</keyword>
<proteinExistence type="predicted"/>
<dbReference type="PANTHER" id="PTHR43309:SF3">
    <property type="entry name" value="5-OXOPROLINASE SUBUNIT C"/>
    <property type="match status" value="1"/>
</dbReference>
<evidence type="ECO:0000313" key="5">
    <source>
        <dbReference type="EMBL" id="GAA3641828.1"/>
    </source>
</evidence>
<evidence type="ECO:0000313" key="6">
    <source>
        <dbReference type="Proteomes" id="UP001501490"/>
    </source>
</evidence>
<dbReference type="Pfam" id="PF02626">
    <property type="entry name" value="CT_A_B"/>
    <property type="match status" value="1"/>
</dbReference>
<evidence type="ECO:0000256" key="1">
    <source>
        <dbReference type="ARBA" id="ARBA00022741"/>
    </source>
</evidence>